<sequence length="276" mass="29881">MRIDKALVSRGLCPSRTRAQRLLEAGLVLLNGHVCTKPSQTVEDKDQISLHQAVREGHSSLTYVSRAAAKLMGAYEAFATQGLADPSGQLCLDIGASTGGFTQVLLEKGGKKVIALDVGHDQLDPLLAADPRVIPMNGVNFREVKPEDLPFLPSYAVSDVSFISLSFIIPPLAQIARAFLEHSQPGPDKNRQIFTAILLIKPQFEVGKGKLGKGGIVRSDSLRKAAVTKILSSAQDEGFEIRGLAPSPVEGSHGNQEYLMWITVDNMPDNQRKFNT</sequence>
<dbReference type="GO" id="GO:0032259">
    <property type="term" value="P:methylation"/>
    <property type="evidence" value="ECO:0007669"/>
    <property type="project" value="InterPro"/>
</dbReference>
<dbReference type="PANTHER" id="PTHR32319:SF0">
    <property type="entry name" value="BACTERIAL HEMOLYSIN-LIKE PROTEIN"/>
    <property type="match status" value="1"/>
</dbReference>
<keyword evidence="6" id="KW-1185">Reference proteome</keyword>
<dbReference type="CDD" id="cd02440">
    <property type="entry name" value="AdoMet_MTases"/>
    <property type="match status" value="1"/>
</dbReference>
<dbReference type="AlphaFoldDB" id="W5IH57"/>
<dbReference type="Gene3D" id="3.10.290.10">
    <property type="entry name" value="RNA-binding S4 domain"/>
    <property type="match status" value="1"/>
</dbReference>
<proteinExistence type="inferred from homology"/>
<dbReference type="HOGENOM" id="CLU_058015_1_0_11"/>
<dbReference type="Pfam" id="PF01728">
    <property type="entry name" value="FtsJ"/>
    <property type="match status" value="1"/>
</dbReference>
<evidence type="ECO:0000256" key="2">
    <source>
        <dbReference type="ARBA" id="ARBA00029460"/>
    </source>
</evidence>
<dbReference type="PROSITE" id="PS50889">
    <property type="entry name" value="S4"/>
    <property type="match status" value="1"/>
</dbReference>
<dbReference type="InterPro" id="IPR047048">
    <property type="entry name" value="TlyA"/>
</dbReference>
<gene>
    <name evidence="5" type="ORF">HMPREF9020_01428</name>
</gene>
<dbReference type="RefSeq" id="WP_006293818.1">
    <property type="nucleotide sequence ID" value="NZ_GG770226.1"/>
</dbReference>
<evidence type="ECO:0000256" key="3">
    <source>
        <dbReference type="PROSITE-ProRule" id="PRU00182"/>
    </source>
</evidence>
<dbReference type="GO" id="GO:0008168">
    <property type="term" value="F:methyltransferase activity"/>
    <property type="evidence" value="ECO:0007669"/>
    <property type="project" value="InterPro"/>
</dbReference>
<dbReference type="GO" id="GO:0003723">
    <property type="term" value="F:RNA binding"/>
    <property type="evidence" value="ECO:0007669"/>
    <property type="project" value="UniProtKB-KW"/>
</dbReference>
<keyword evidence="1 3" id="KW-0694">RNA-binding</keyword>
<evidence type="ECO:0000313" key="6">
    <source>
        <dbReference type="Proteomes" id="UP000005777"/>
    </source>
</evidence>
<dbReference type="InterPro" id="IPR002942">
    <property type="entry name" value="S4_RNA-bd"/>
</dbReference>
<accession>W5IH57</accession>
<feature type="domain" description="RNA-binding S4" evidence="4">
    <location>
        <begin position="1"/>
        <end position="62"/>
    </location>
</feature>
<reference evidence="5 6" key="1">
    <citation type="submission" date="2012-01" db="EMBL/GenBank/DDBJ databases">
        <title>The Genome Sequence of Scardovia inopinata F0304.</title>
        <authorList>
            <consortium name="The Broad Institute Genome Sequencing Platform"/>
            <person name="Earl A."/>
            <person name="Ward D."/>
            <person name="Feldgarden M."/>
            <person name="Gevers D."/>
            <person name="Izard J."/>
            <person name="Baranova O.V."/>
            <person name="Blanton J.M."/>
            <person name="Tanner A.C."/>
            <person name="Dewhirst F.E."/>
            <person name="Young S.K."/>
            <person name="Zeng Q."/>
            <person name="Gargeya S."/>
            <person name="Fitzgerald M."/>
            <person name="Haas B."/>
            <person name="Abouelleil A."/>
            <person name="Alvarado L."/>
            <person name="Arachchi H.M."/>
            <person name="Berlin A."/>
            <person name="Chapman S.B."/>
            <person name="Gearin G."/>
            <person name="Goldberg J."/>
            <person name="Griggs A."/>
            <person name="Gujja S."/>
            <person name="Hansen M."/>
            <person name="Heiman D."/>
            <person name="Howarth C."/>
            <person name="Larimer J."/>
            <person name="Lui A."/>
            <person name="MacDonald P.J."/>
            <person name="McCowen C."/>
            <person name="Montmayeur A."/>
            <person name="Murphy C."/>
            <person name="Neiman D."/>
            <person name="Pearson M."/>
            <person name="Priest M."/>
            <person name="Roberts A."/>
            <person name="Saif S."/>
            <person name="Shea T."/>
            <person name="Sisk P."/>
            <person name="Stolte C."/>
            <person name="Sykes S."/>
            <person name="Wortman J."/>
            <person name="Nusbaum C."/>
            <person name="Birren B."/>
        </authorList>
    </citation>
    <scope>NUCLEOTIDE SEQUENCE [LARGE SCALE GENOMIC DNA]</scope>
    <source>
        <strain evidence="5 6">F0304</strain>
    </source>
</reference>
<evidence type="ECO:0000313" key="5">
    <source>
        <dbReference type="EMBL" id="EFG26343.1"/>
    </source>
</evidence>
<dbReference type="EMBL" id="ADCX01000013">
    <property type="protein sequence ID" value="EFG26343.1"/>
    <property type="molecule type" value="Genomic_DNA"/>
</dbReference>
<dbReference type="InterPro" id="IPR002877">
    <property type="entry name" value="RNA_MeTrfase_FtsJ_dom"/>
</dbReference>
<comment type="similarity">
    <text evidence="2">Belongs to the TlyA family.</text>
</comment>
<dbReference type="Proteomes" id="UP000005777">
    <property type="component" value="Unassembled WGS sequence"/>
</dbReference>
<dbReference type="Pfam" id="PF01479">
    <property type="entry name" value="S4"/>
    <property type="match status" value="1"/>
</dbReference>
<protein>
    <submittedName>
        <fullName evidence="5">Hemolysin TlyA family protein</fullName>
    </submittedName>
</protein>
<dbReference type="InterPro" id="IPR029063">
    <property type="entry name" value="SAM-dependent_MTases_sf"/>
</dbReference>
<dbReference type="SUPFAM" id="SSF55174">
    <property type="entry name" value="Alpha-L RNA-binding motif"/>
    <property type="match status" value="1"/>
</dbReference>
<dbReference type="SUPFAM" id="SSF53335">
    <property type="entry name" value="S-adenosyl-L-methionine-dependent methyltransferases"/>
    <property type="match status" value="1"/>
</dbReference>
<name>W5IH57_SCAIO</name>
<comment type="caution">
    <text evidence="5">The sequence shown here is derived from an EMBL/GenBank/DDBJ whole genome shotgun (WGS) entry which is preliminary data.</text>
</comment>
<dbReference type="InterPro" id="IPR036986">
    <property type="entry name" value="S4_RNA-bd_sf"/>
</dbReference>
<evidence type="ECO:0000259" key="4">
    <source>
        <dbReference type="SMART" id="SM00363"/>
    </source>
</evidence>
<dbReference type="CDD" id="cd00165">
    <property type="entry name" value="S4"/>
    <property type="match status" value="1"/>
</dbReference>
<organism evidence="5 6">
    <name type="scientific">Scardovia inopinata F0304</name>
    <dbReference type="NCBI Taxonomy" id="641146"/>
    <lineage>
        <taxon>Bacteria</taxon>
        <taxon>Bacillati</taxon>
        <taxon>Actinomycetota</taxon>
        <taxon>Actinomycetes</taxon>
        <taxon>Bifidobacteriales</taxon>
        <taxon>Bifidobacteriaceae</taxon>
        <taxon>Scardovia</taxon>
    </lineage>
</organism>
<dbReference type="SMART" id="SM00363">
    <property type="entry name" value="S4"/>
    <property type="match status" value="1"/>
</dbReference>
<dbReference type="eggNOG" id="COG1189">
    <property type="taxonomic scope" value="Bacteria"/>
</dbReference>
<evidence type="ECO:0000256" key="1">
    <source>
        <dbReference type="ARBA" id="ARBA00022884"/>
    </source>
</evidence>
<dbReference type="PANTHER" id="PTHR32319">
    <property type="entry name" value="BACTERIAL HEMOLYSIN-LIKE PROTEIN"/>
    <property type="match status" value="1"/>
</dbReference>
<dbReference type="Gene3D" id="3.40.50.150">
    <property type="entry name" value="Vaccinia Virus protein VP39"/>
    <property type="match status" value="1"/>
</dbReference>